<dbReference type="Gene3D" id="3.40.50.1010">
    <property type="entry name" value="5'-nuclease"/>
    <property type="match status" value="1"/>
</dbReference>
<sequence length="506" mass="54421">MALPDLTCAIKPMVMPESVAIFWDYENCALPALEPPYTIVNKVRRLAHQYGSVKTFKAYLECPEQLSVKSMALRSELQSCGVSLIDCPHNGRKDVADKMIMVDMMAHAIDNPAPTTIMLISGDRDFIYAVSILSLRQYRIVLLAPRAAHGGLKAQASAVYHWPDDFLPEIPPSVQQWHTFQVNSSGNGRPQNALKAGQLVFDRHWSSASTSPSTSPAHSEAAFEPSVDGDTLGSPDDCVESGTPARRVLGTCTSSAGDISVLEHLQEPDGKFESAGGNADCQEPTTASPSSTSHSLSLSERKSSASLKSKSSSDKSTAPPPPSWATLAKHEYTRWGPFAQNQPSPVTSDALGFETKAIRTTLSSSPPGLNVNASSFKPIPRPIASFGTDEGGSGGDDGAGWQTYSRAVKKPPPQLPSEFKPLVKVLKRQLVEGVVQLESSLLGQLLSQEVTRLSLIYERAGVARLKEYTALAAERGIVTTTRESADGHNYIALHPAYRRKAAVAAV</sequence>
<evidence type="ECO:0000259" key="2">
    <source>
        <dbReference type="Pfam" id="PF01936"/>
    </source>
</evidence>
<protein>
    <submittedName>
        <fullName evidence="3">N/A</fullName>
    </submittedName>
</protein>
<organism evidence="3">
    <name type="scientific">Ganoderma boninense</name>
    <dbReference type="NCBI Taxonomy" id="34458"/>
    <lineage>
        <taxon>Eukaryota</taxon>
        <taxon>Fungi</taxon>
        <taxon>Dikarya</taxon>
        <taxon>Basidiomycota</taxon>
        <taxon>Agaricomycotina</taxon>
        <taxon>Agaricomycetes</taxon>
        <taxon>Polyporales</taxon>
        <taxon>Polyporaceae</taxon>
        <taxon>Ganoderma</taxon>
    </lineage>
</organism>
<feature type="domain" description="NYN" evidence="2">
    <location>
        <begin position="19"/>
        <end position="157"/>
    </location>
</feature>
<evidence type="ECO:0000256" key="1">
    <source>
        <dbReference type="SAM" id="MobiDB-lite"/>
    </source>
</evidence>
<feature type="compositionally biased region" description="Low complexity" evidence="1">
    <location>
        <begin position="284"/>
        <end position="317"/>
    </location>
</feature>
<dbReference type="InterPro" id="IPR021139">
    <property type="entry name" value="NYN"/>
</dbReference>
<feature type="region of interest" description="Disordered" evidence="1">
    <location>
        <begin position="205"/>
        <end position="244"/>
    </location>
</feature>
<proteinExistence type="predicted"/>
<feature type="compositionally biased region" description="Low complexity" evidence="1">
    <location>
        <begin position="206"/>
        <end position="222"/>
    </location>
</feature>
<gene>
    <name evidence="3" type="primary">I1RW22</name>
</gene>
<dbReference type="CDD" id="cd10910">
    <property type="entry name" value="PIN_limkain_b1_N_like"/>
    <property type="match status" value="1"/>
</dbReference>
<name>A0A5K1K0E0_9APHY</name>
<dbReference type="InterPro" id="IPR024768">
    <property type="entry name" value="Marf1"/>
</dbReference>
<dbReference type="Pfam" id="PF01936">
    <property type="entry name" value="NYN"/>
    <property type="match status" value="1"/>
</dbReference>
<reference evidence="3" key="1">
    <citation type="submission" date="2019-10" db="EMBL/GenBank/DDBJ databases">
        <authorList>
            <person name="Nor Muhammad N."/>
        </authorList>
    </citation>
    <scope>NUCLEOTIDE SEQUENCE</scope>
</reference>
<dbReference type="PANTHER" id="PTHR14379:SF3">
    <property type="entry name" value="MEIOSIS REGULATOR AND MRNA STABILITY FACTOR 1"/>
    <property type="match status" value="1"/>
</dbReference>
<dbReference type="GO" id="GO:0004540">
    <property type="term" value="F:RNA nuclease activity"/>
    <property type="evidence" value="ECO:0007669"/>
    <property type="project" value="InterPro"/>
</dbReference>
<accession>A0A5K1K0E0</accession>
<dbReference type="PANTHER" id="PTHR14379">
    <property type="entry name" value="LIMKAIN B LKAP"/>
    <property type="match status" value="1"/>
</dbReference>
<feature type="region of interest" description="Disordered" evidence="1">
    <location>
        <begin position="269"/>
        <end position="325"/>
    </location>
</feature>
<dbReference type="EMBL" id="LR727164">
    <property type="protein sequence ID" value="VWO98768.1"/>
    <property type="molecule type" value="Genomic_DNA"/>
</dbReference>
<dbReference type="GO" id="GO:0005777">
    <property type="term" value="C:peroxisome"/>
    <property type="evidence" value="ECO:0007669"/>
    <property type="project" value="InterPro"/>
</dbReference>
<evidence type="ECO:0000313" key="3">
    <source>
        <dbReference type="EMBL" id="VWO98768.1"/>
    </source>
</evidence>
<dbReference type="GO" id="GO:1905762">
    <property type="term" value="F:CCR4-NOT complex binding"/>
    <property type="evidence" value="ECO:0007669"/>
    <property type="project" value="TreeGrafter"/>
</dbReference>
<dbReference type="AlphaFoldDB" id="A0A5K1K0E0"/>
<dbReference type="GO" id="GO:0010468">
    <property type="term" value="P:regulation of gene expression"/>
    <property type="evidence" value="ECO:0007669"/>
    <property type="project" value="InterPro"/>
</dbReference>